<dbReference type="EMBL" id="LZDS01000005">
    <property type="protein sequence ID" value="OBX29540.1"/>
    <property type="molecule type" value="Genomic_DNA"/>
</dbReference>
<name>A0A1A7RB97_9GAMM</name>
<dbReference type="Proteomes" id="UP000185753">
    <property type="component" value="Unassembled WGS sequence"/>
</dbReference>
<gene>
    <name evidence="1" type="ORF">A9J31_12655</name>
</gene>
<organism evidence="1 2">
    <name type="scientific">Acinetobacter gandensis</name>
    <dbReference type="NCBI Taxonomy" id="1443941"/>
    <lineage>
        <taxon>Bacteria</taxon>
        <taxon>Pseudomonadati</taxon>
        <taxon>Pseudomonadota</taxon>
        <taxon>Gammaproteobacteria</taxon>
        <taxon>Moraxellales</taxon>
        <taxon>Moraxellaceae</taxon>
        <taxon>Acinetobacter</taxon>
    </lineage>
</organism>
<dbReference type="AlphaFoldDB" id="A0A1A7RB97"/>
<sequence length="186" mass="22460">MWGFYTRIKSTIFLKIKIMNDEEKFRLKLRLIVGLCTAKDIQDWAEATILKDIHNEFALNLCFMESTDKISKYFYDINPQLLNIDIDKISLTVFDEYLLKKLPEKINDQYEYHINNLIFLSEYLNDLRDDLQRASLYSHIIIYDDEINYLIQNQASVQTQNTYMQLYDFLRKWIKSTSKMNHFHNE</sequence>
<proteinExistence type="predicted"/>
<evidence type="ECO:0000313" key="2">
    <source>
        <dbReference type="Proteomes" id="UP000185753"/>
    </source>
</evidence>
<dbReference type="STRING" id="1443941.A9J31_12655"/>
<keyword evidence="2" id="KW-1185">Reference proteome</keyword>
<protein>
    <submittedName>
        <fullName evidence="1">Uncharacterized protein</fullName>
    </submittedName>
</protein>
<evidence type="ECO:0000313" key="1">
    <source>
        <dbReference type="EMBL" id="OBX29540.1"/>
    </source>
</evidence>
<accession>A0A1A7RB97</accession>
<comment type="caution">
    <text evidence="1">The sequence shown here is derived from an EMBL/GenBank/DDBJ whole genome shotgun (WGS) entry which is preliminary data.</text>
</comment>
<reference evidence="2" key="1">
    <citation type="submission" date="2016-06" db="EMBL/GenBank/DDBJ databases">
        <authorList>
            <person name="Radolfova-Krizova L."/>
            <person name="Nemec A."/>
        </authorList>
    </citation>
    <scope>NUCLEOTIDE SEQUENCE [LARGE SCALE GENOMIC DNA]</scope>
    <source>
        <strain evidence="2">ANC 4275</strain>
    </source>
</reference>